<feature type="compositionally biased region" description="Basic and acidic residues" evidence="4">
    <location>
        <begin position="89"/>
        <end position="112"/>
    </location>
</feature>
<feature type="region of interest" description="Disordered" evidence="4">
    <location>
        <begin position="1"/>
        <end position="112"/>
    </location>
</feature>
<evidence type="ECO:0000256" key="3">
    <source>
        <dbReference type="PROSITE-ProRule" id="PRU00317"/>
    </source>
</evidence>
<feature type="compositionally biased region" description="Basic residues" evidence="4">
    <location>
        <begin position="1"/>
        <end position="15"/>
    </location>
</feature>
<dbReference type="GO" id="GO:0006417">
    <property type="term" value="P:regulation of translation"/>
    <property type="evidence" value="ECO:0007669"/>
    <property type="project" value="TreeGrafter"/>
</dbReference>
<dbReference type="InterPro" id="IPR012959">
    <property type="entry name" value="CPL_dom"/>
</dbReference>
<evidence type="ECO:0000256" key="1">
    <source>
        <dbReference type="ARBA" id="ARBA00022737"/>
    </source>
</evidence>
<dbReference type="InterPro" id="IPR001313">
    <property type="entry name" value="Pumilio_RNA-bd_rpt"/>
</dbReference>
<evidence type="ECO:0000313" key="7">
    <source>
        <dbReference type="Proteomes" id="UP000824782"/>
    </source>
</evidence>
<name>A0AAV7DDS8_ENGPU</name>
<sequence>MEAKGKKQMKTKQKFQQKSQKSGEFKNKAVGPPRHGKNTEQHPKGNRKPMKFEKSNKKPNHAGGKAGLKQFTPKNIKQGNSFTNKRKRKGEDKEVGTEAKKPKWDDFKKQKKELKQARQINDKNNYDVMSKSKHIWENIRREIAFAHDTTRVIQCYIKHANEKQKEAIFEELKEHVVDLSKSKYARNIVRKFLMYGSKSQVAEIIKSFKGQVKKLLRHSEASYIVEYAYNHKAILEQRNMLCEELYGNTFRFYKSAVHPSLEQVMEAKPEKKESILDEMKQILVPLAQKEAVIKHSLVHKVFLDFFTHASSKVRSEMIEAIREAVIYMIHTHDGARVGMHCLWHGTPKDRKVFSKTMKSFVEKIATGEFSHLVLLAMFDCVDDTKLVKQVIVSEIISALPNLIQDKYGRKVLLYLLSGRNSAHFLPEIIEVLKQGDGNAYSKKDPAVRQRELLEAVSGPLLKYLGENVKELVLQNAMCAMVTNTLLYALGDTQPVMSAIASIAAEDFVPGGENGQLHIAEHPAGHLVLKWLLKQDKDLKEHGKEGSFARTLVDHVSIENFSAWAQVNRGAIVLCCLLESSDEETATQVKKKLKGIVTKPKDAKNVKVIESLIEKLNSP</sequence>
<evidence type="ECO:0000256" key="2">
    <source>
        <dbReference type="ARBA" id="ARBA00022884"/>
    </source>
</evidence>
<dbReference type="GO" id="GO:0003729">
    <property type="term" value="F:mRNA binding"/>
    <property type="evidence" value="ECO:0007669"/>
    <property type="project" value="TreeGrafter"/>
</dbReference>
<feature type="repeat" description="Pumilio" evidence="3">
    <location>
        <begin position="171"/>
        <end position="206"/>
    </location>
</feature>
<keyword evidence="7" id="KW-1185">Reference proteome</keyword>
<comment type="caution">
    <text evidence="6">The sequence shown here is derived from an EMBL/GenBank/DDBJ whole genome shotgun (WGS) entry which is preliminary data.</text>
</comment>
<dbReference type="Proteomes" id="UP000824782">
    <property type="component" value="Unassembled WGS sequence"/>
</dbReference>
<gene>
    <name evidence="6" type="ORF">GDO81_001581</name>
</gene>
<dbReference type="PROSITE" id="PS50302">
    <property type="entry name" value="PUM"/>
    <property type="match status" value="2"/>
</dbReference>
<dbReference type="InterPro" id="IPR033133">
    <property type="entry name" value="PUM-HD"/>
</dbReference>
<keyword evidence="1" id="KW-0677">Repeat</keyword>
<organism evidence="6 7">
    <name type="scientific">Engystomops pustulosus</name>
    <name type="common">Tungara frog</name>
    <name type="synonym">Physalaemus pustulosus</name>
    <dbReference type="NCBI Taxonomy" id="76066"/>
    <lineage>
        <taxon>Eukaryota</taxon>
        <taxon>Metazoa</taxon>
        <taxon>Chordata</taxon>
        <taxon>Craniata</taxon>
        <taxon>Vertebrata</taxon>
        <taxon>Euteleostomi</taxon>
        <taxon>Amphibia</taxon>
        <taxon>Batrachia</taxon>
        <taxon>Anura</taxon>
        <taxon>Neobatrachia</taxon>
        <taxon>Hyloidea</taxon>
        <taxon>Leptodactylidae</taxon>
        <taxon>Leiuperinae</taxon>
        <taxon>Engystomops</taxon>
    </lineage>
</organism>
<feature type="compositionally biased region" description="Polar residues" evidence="4">
    <location>
        <begin position="72"/>
        <end position="83"/>
    </location>
</feature>
<dbReference type="PANTHER" id="PTHR13389">
    <property type="entry name" value="PUMILIO HOMOLOG 3"/>
    <property type="match status" value="1"/>
</dbReference>
<accession>A0AAV7DDS8</accession>
<reference evidence="6" key="1">
    <citation type="thesis" date="2020" institute="ProQuest LLC" country="789 East Eisenhower Parkway, Ann Arbor, MI, USA">
        <title>Comparative Genomics and Chromosome Evolution.</title>
        <authorList>
            <person name="Mudd A.B."/>
        </authorList>
    </citation>
    <scope>NUCLEOTIDE SEQUENCE</scope>
    <source>
        <strain evidence="6">237g6f4</strain>
        <tissue evidence="6">Blood</tissue>
    </source>
</reference>
<evidence type="ECO:0000259" key="5">
    <source>
        <dbReference type="PROSITE" id="PS50303"/>
    </source>
</evidence>
<dbReference type="FunFam" id="1.25.10.10:FF:001092">
    <property type="entry name" value="Pumilio RNA-binding family member 3"/>
    <property type="match status" value="1"/>
</dbReference>
<dbReference type="InterPro" id="IPR016024">
    <property type="entry name" value="ARM-type_fold"/>
</dbReference>
<protein>
    <recommendedName>
        <fullName evidence="5">PUM-HD domain-containing protein</fullName>
    </recommendedName>
</protein>
<dbReference type="AlphaFoldDB" id="A0AAV7DDS8"/>
<dbReference type="InterPro" id="IPR040059">
    <property type="entry name" value="PUM3"/>
</dbReference>
<dbReference type="SUPFAM" id="SSF48371">
    <property type="entry name" value="ARM repeat"/>
    <property type="match status" value="1"/>
</dbReference>
<dbReference type="SMART" id="SM00025">
    <property type="entry name" value="Pumilio"/>
    <property type="match status" value="6"/>
</dbReference>
<dbReference type="PROSITE" id="PS50303">
    <property type="entry name" value="PUM_HD"/>
    <property type="match status" value="1"/>
</dbReference>
<evidence type="ECO:0000313" key="6">
    <source>
        <dbReference type="EMBL" id="KAG8595632.1"/>
    </source>
</evidence>
<dbReference type="InterPro" id="IPR011989">
    <property type="entry name" value="ARM-like"/>
</dbReference>
<dbReference type="Pfam" id="PF08144">
    <property type="entry name" value="CPL"/>
    <property type="match status" value="1"/>
</dbReference>
<feature type="repeat" description="Pumilio" evidence="3">
    <location>
        <begin position="394"/>
        <end position="430"/>
    </location>
</feature>
<keyword evidence="2" id="KW-0694">RNA-binding</keyword>
<feature type="domain" description="PUM-HD" evidence="5">
    <location>
        <begin position="109"/>
        <end position="460"/>
    </location>
</feature>
<dbReference type="PANTHER" id="PTHR13389:SF0">
    <property type="entry name" value="PUMILIO HOMOLOG 3"/>
    <property type="match status" value="1"/>
</dbReference>
<evidence type="ECO:0000256" key="4">
    <source>
        <dbReference type="SAM" id="MobiDB-lite"/>
    </source>
</evidence>
<dbReference type="GO" id="GO:0005730">
    <property type="term" value="C:nucleolus"/>
    <property type="evidence" value="ECO:0007669"/>
    <property type="project" value="TreeGrafter"/>
</dbReference>
<proteinExistence type="predicted"/>
<dbReference type="Gene3D" id="1.25.10.10">
    <property type="entry name" value="Leucine-rich Repeat Variant"/>
    <property type="match status" value="2"/>
</dbReference>
<dbReference type="EMBL" id="WNYA01000001">
    <property type="protein sequence ID" value="KAG8595632.1"/>
    <property type="molecule type" value="Genomic_DNA"/>
</dbReference>